<evidence type="ECO:0000313" key="1">
    <source>
        <dbReference type="EMBL" id="OUB50552.1"/>
    </source>
</evidence>
<dbReference type="EMBL" id="MOOK01000123">
    <property type="protein sequence ID" value="OUB50552.1"/>
    <property type="molecule type" value="Genomic_DNA"/>
</dbReference>
<proteinExistence type="predicted"/>
<gene>
    <name evidence="1" type="ORF">BK716_14985</name>
</gene>
<dbReference type="RefSeq" id="WP_088114811.1">
    <property type="nucleotide sequence ID" value="NZ_MOOK01000123.1"/>
</dbReference>
<evidence type="ECO:0000313" key="2">
    <source>
        <dbReference type="Proteomes" id="UP000194816"/>
    </source>
</evidence>
<comment type="caution">
    <text evidence="1">The sequence shown here is derived from an EMBL/GenBank/DDBJ whole genome shotgun (WGS) entry which is preliminary data.</text>
</comment>
<dbReference type="Proteomes" id="UP000194816">
    <property type="component" value="Unassembled WGS sequence"/>
</dbReference>
<sequence length="70" mass="8077">MNNQYEIAFSVRYAEKRTDVQVVILPASSPEEANEKLKKEVKRRLGCCDMAIHFTHVYLSGERKYETVVG</sequence>
<name>A0A9X6LPI6_BACUH</name>
<accession>A0A9X6LPI6</accession>
<dbReference type="AlphaFoldDB" id="A0A9X6LPI6"/>
<reference evidence="1 2" key="1">
    <citation type="submission" date="2016-10" db="EMBL/GenBank/DDBJ databases">
        <title>Comparative genomics of Bacillus thuringiensis reveals a path to pathogens against multiple invertebrate hosts.</title>
        <authorList>
            <person name="Zheng J."/>
            <person name="Gao Q."/>
            <person name="Liu H."/>
            <person name="Peng D."/>
            <person name="Ruan L."/>
            <person name="Sun M."/>
        </authorList>
    </citation>
    <scope>NUCLEOTIDE SEQUENCE [LARGE SCALE GENOMIC DNA]</scope>
    <source>
        <strain evidence="1">BGSC 4AU1</strain>
    </source>
</reference>
<protein>
    <submittedName>
        <fullName evidence="1">Uncharacterized protein</fullName>
    </submittedName>
</protein>
<organism evidence="1 2">
    <name type="scientific">Bacillus thuringiensis subsp. higo</name>
    <dbReference type="NCBI Taxonomy" id="132266"/>
    <lineage>
        <taxon>Bacteria</taxon>
        <taxon>Bacillati</taxon>
        <taxon>Bacillota</taxon>
        <taxon>Bacilli</taxon>
        <taxon>Bacillales</taxon>
        <taxon>Bacillaceae</taxon>
        <taxon>Bacillus</taxon>
        <taxon>Bacillus cereus group</taxon>
    </lineage>
</organism>